<organism evidence="2 3">
    <name type="scientific">Roseibium polysiphoniae</name>
    <dbReference type="NCBI Taxonomy" id="2571221"/>
    <lineage>
        <taxon>Bacteria</taxon>
        <taxon>Pseudomonadati</taxon>
        <taxon>Pseudomonadota</taxon>
        <taxon>Alphaproteobacteria</taxon>
        <taxon>Hyphomicrobiales</taxon>
        <taxon>Stappiaceae</taxon>
        <taxon>Roseibium</taxon>
    </lineage>
</organism>
<evidence type="ECO:0000313" key="3">
    <source>
        <dbReference type="Proteomes" id="UP000615687"/>
    </source>
</evidence>
<feature type="transmembrane region" description="Helical" evidence="1">
    <location>
        <begin position="33"/>
        <end position="52"/>
    </location>
</feature>
<sequence>MEVIFGSVTIPICTGLAWLAYQHHEDFGRIAKVLMALSTMVVFVAGIFSYAANYGARLALTHSQEQSTLDLQEINSLMPFSFNHVAFISIMFAVYVAILWTMPYFINLDDK</sequence>
<accession>A0ABR9C6P9</accession>
<reference evidence="2 3" key="1">
    <citation type="submission" date="2020-09" db="EMBL/GenBank/DDBJ databases">
        <title>The genome sequence of type strain Labrenzia polysiphoniae KACC 19711.</title>
        <authorList>
            <person name="Liu Y."/>
        </authorList>
    </citation>
    <scope>NUCLEOTIDE SEQUENCE [LARGE SCALE GENOMIC DNA]</scope>
    <source>
        <strain evidence="2 3">KACC 19711</strain>
    </source>
</reference>
<keyword evidence="1" id="KW-0472">Membrane</keyword>
<proteinExistence type="predicted"/>
<protein>
    <submittedName>
        <fullName evidence="2">Uncharacterized protein</fullName>
    </submittedName>
</protein>
<feature type="transmembrane region" description="Helical" evidence="1">
    <location>
        <begin position="85"/>
        <end position="106"/>
    </location>
</feature>
<keyword evidence="1" id="KW-1133">Transmembrane helix</keyword>
<dbReference type="RefSeq" id="WP_209008262.1">
    <property type="nucleotide sequence ID" value="NZ_JACYXJ010000002.1"/>
</dbReference>
<feature type="transmembrane region" description="Helical" evidence="1">
    <location>
        <begin position="6"/>
        <end position="21"/>
    </location>
</feature>
<keyword evidence="1" id="KW-0812">Transmembrane</keyword>
<dbReference type="Proteomes" id="UP000615687">
    <property type="component" value="Unassembled WGS sequence"/>
</dbReference>
<keyword evidence="3" id="KW-1185">Reference proteome</keyword>
<name>A0ABR9C6P9_9HYPH</name>
<gene>
    <name evidence="2" type="ORF">IG617_04005</name>
</gene>
<evidence type="ECO:0000313" key="2">
    <source>
        <dbReference type="EMBL" id="MBD8875447.1"/>
    </source>
</evidence>
<dbReference type="EMBL" id="JACYXJ010000002">
    <property type="protein sequence ID" value="MBD8875447.1"/>
    <property type="molecule type" value="Genomic_DNA"/>
</dbReference>
<comment type="caution">
    <text evidence="2">The sequence shown here is derived from an EMBL/GenBank/DDBJ whole genome shotgun (WGS) entry which is preliminary data.</text>
</comment>
<evidence type="ECO:0000256" key="1">
    <source>
        <dbReference type="SAM" id="Phobius"/>
    </source>
</evidence>